<accession>A0A6J6EDD7</accession>
<organism evidence="2">
    <name type="scientific">freshwater metagenome</name>
    <dbReference type="NCBI Taxonomy" id="449393"/>
    <lineage>
        <taxon>unclassified sequences</taxon>
        <taxon>metagenomes</taxon>
        <taxon>ecological metagenomes</taxon>
    </lineage>
</organism>
<evidence type="ECO:0000313" key="2">
    <source>
        <dbReference type="EMBL" id="CAB4574471.1"/>
    </source>
</evidence>
<dbReference type="SUPFAM" id="SSF89082">
    <property type="entry name" value="Antibiotic binding domain of TipA-like multidrug resistance regulators"/>
    <property type="match status" value="1"/>
</dbReference>
<dbReference type="InterPro" id="IPR012925">
    <property type="entry name" value="TipAS_dom"/>
</dbReference>
<gene>
    <name evidence="2" type="ORF">UFOPK1740_00471</name>
</gene>
<dbReference type="Pfam" id="PF07739">
    <property type="entry name" value="TipAS"/>
    <property type="match status" value="1"/>
</dbReference>
<proteinExistence type="predicted"/>
<protein>
    <submittedName>
        <fullName evidence="2">Unannotated protein</fullName>
    </submittedName>
</protein>
<evidence type="ECO:0000259" key="1">
    <source>
        <dbReference type="Pfam" id="PF07739"/>
    </source>
</evidence>
<reference evidence="2" key="1">
    <citation type="submission" date="2020-05" db="EMBL/GenBank/DDBJ databases">
        <authorList>
            <person name="Chiriac C."/>
            <person name="Salcher M."/>
            <person name="Ghai R."/>
            <person name="Kavagutti S V."/>
        </authorList>
    </citation>
    <scope>NUCLEOTIDE SEQUENCE</scope>
</reference>
<dbReference type="Gene3D" id="1.10.490.50">
    <property type="entry name" value="Antibiotic binding domain of TipA-like multidrug resistance regulators"/>
    <property type="match status" value="1"/>
</dbReference>
<dbReference type="EMBL" id="CAEZTU010000013">
    <property type="protein sequence ID" value="CAB4574471.1"/>
    <property type="molecule type" value="Genomic_DNA"/>
</dbReference>
<dbReference type="InterPro" id="IPR036244">
    <property type="entry name" value="TipA-like_antibiotic-bd"/>
</dbReference>
<dbReference type="AlphaFoldDB" id="A0A6J6EDD7"/>
<name>A0A6J6EDD7_9ZZZZ</name>
<sequence>MSTKLTAYEKQEIFGSFDPDVHNEEVKSRWGNTDAYKQSAKKTANYTKEDFAQMNLESDFIVQTFKNLMEKQTSPESSDAKEAAEAHRQHITKWFYDCTYEIHANLAQMYLMDERFKENYEKHAQGLAQFIHDAIIANSMDNV</sequence>
<feature type="domain" description="TipAS antibiotic-recognition" evidence="1">
    <location>
        <begin position="23"/>
        <end position="138"/>
    </location>
</feature>